<dbReference type="RefSeq" id="WP_104265563.1">
    <property type="nucleotide sequence ID" value="NZ_CP028130.1"/>
</dbReference>
<sequence length="358" mass="37423">MLFNRRQLLVTAIASAPVLVAGAAPAASAAPAPPPLAATIVPGEVATLDIPSGDFASRHAFAYSLSEQVQLSRPAGCRVVVRYDTRLFSASGAAVVAHEDRYEVISTDISQKEPPEQSTVSYSVPDLSDGPTAPLLTIDVPLTIRDNYPHENIDNPLPMTVAILDESDTELARIEWTPQTPAASGLAWGVELEASWRSLGSAFRSPVSVTCTSVGPAPAPAESVLAIVLDSRLSSSCTVTRIAPALADSGADDVSKATEHPVPWDAAAFDVSEETTDERRTLTITLHRSIDAGSAIEVTVSTTTPDPVPAVQNVVYPSVAFSGPKGAENAARATSKYEVTDFTPSASPQGSDVPQGKN</sequence>
<proteinExistence type="predicted"/>
<evidence type="ECO:0000256" key="2">
    <source>
        <dbReference type="SAM" id="SignalP"/>
    </source>
</evidence>
<evidence type="ECO:0000256" key="1">
    <source>
        <dbReference type="SAM" id="MobiDB-lite"/>
    </source>
</evidence>
<gene>
    <name evidence="3" type="ORF">C7V51_11275</name>
</gene>
<feature type="signal peptide" evidence="2">
    <location>
        <begin position="1"/>
        <end position="29"/>
    </location>
</feature>
<dbReference type="Proteomes" id="UP000283946">
    <property type="component" value="Chromosome"/>
</dbReference>
<organism evidence="3 4">
    <name type="scientific">Rathayibacter iranicus</name>
    <dbReference type="NCBI Taxonomy" id="59737"/>
    <lineage>
        <taxon>Bacteria</taxon>
        <taxon>Bacillati</taxon>
        <taxon>Actinomycetota</taxon>
        <taxon>Actinomycetes</taxon>
        <taxon>Micrococcales</taxon>
        <taxon>Microbacteriaceae</taxon>
        <taxon>Rathayibacter</taxon>
    </lineage>
</organism>
<accession>A0AAD1AF99</accession>
<evidence type="ECO:0000313" key="4">
    <source>
        <dbReference type="Proteomes" id="UP000283946"/>
    </source>
</evidence>
<name>A0AAD1AF99_9MICO</name>
<feature type="compositionally biased region" description="Polar residues" evidence="1">
    <location>
        <begin position="342"/>
        <end position="358"/>
    </location>
</feature>
<evidence type="ECO:0000313" key="3">
    <source>
        <dbReference type="EMBL" id="AZZ56392.1"/>
    </source>
</evidence>
<feature type="chain" id="PRO_5042007417" description="Tat pathway signal sequence domain protein" evidence="2">
    <location>
        <begin position="30"/>
        <end position="358"/>
    </location>
</feature>
<evidence type="ECO:0008006" key="5">
    <source>
        <dbReference type="Google" id="ProtNLM"/>
    </source>
</evidence>
<feature type="region of interest" description="Disordered" evidence="1">
    <location>
        <begin position="322"/>
        <end position="358"/>
    </location>
</feature>
<protein>
    <recommendedName>
        <fullName evidence="5">Tat pathway signal sequence domain protein</fullName>
    </recommendedName>
</protein>
<keyword evidence="2" id="KW-0732">Signal</keyword>
<reference evidence="3 4" key="1">
    <citation type="submission" date="2018-03" db="EMBL/GenBank/DDBJ databases">
        <title>Bacteriophage NCPPB3778 and a type I-E CRISPR drive the evolution of the US Biological Select Agent, Rathayibacter toxicus.</title>
        <authorList>
            <person name="Davis E.W.II."/>
            <person name="Tabima J.F."/>
            <person name="Weisberg A.J."/>
            <person name="Dantas Lopes L."/>
            <person name="Wiseman M.S."/>
            <person name="Wiseman M.S."/>
            <person name="Pupko T."/>
            <person name="Belcher M.S."/>
            <person name="Sechler A.J."/>
            <person name="Tancos M.A."/>
            <person name="Schroeder B.K."/>
            <person name="Murray T.D."/>
            <person name="Luster D.G."/>
            <person name="Schneider W.L."/>
            <person name="Rogers E."/>
            <person name="Andreote F.D."/>
            <person name="Grunwald N.J."/>
            <person name="Putnam M.L."/>
            <person name="Chang J.H."/>
        </authorList>
    </citation>
    <scope>NUCLEOTIDE SEQUENCE [LARGE SCALE GENOMIC DNA]</scope>
    <source>
        <strain evidence="3 4">NCCPB 2253</strain>
    </source>
</reference>
<dbReference type="PROSITE" id="PS51318">
    <property type="entry name" value="TAT"/>
    <property type="match status" value="1"/>
</dbReference>
<dbReference type="EMBL" id="CP028130">
    <property type="protein sequence ID" value="AZZ56392.1"/>
    <property type="molecule type" value="Genomic_DNA"/>
</dbReference>
<dbReference type="AlphaFoldDB" id="A0AAD1AF99"/>
<dbReference type="InterPro" id="IPR006311">
    <property type="entry name" value="TAT_signal"/>
</dbReference>
<dbReference type="KEGG" id="ria:C7V51_11275"/>